<name>A0A165YGJ4_9AGAM</name>
<sequence length="160" mass="17783">MVENLGLGASILEVMRCLSVRDISTTLWVVAVTHERWGAQKCRERVGVKGFECTTITILCTLEKSEGKDKGTIVCAVDRGVLQTALRIVRGDLEAEEWHELVLDLVMANLDVIVDSDVRDPDTMLAMKVWECDEAVRGECMPYDQARARDGAQVFGIAQQ</sequence>
<reference evidence="1" key="1">
    <citation type="journal article" date="2016" name="Mol. Biol. Evol.">
        <title>Comparative Genomics of Early-Diverging Mushroom-Forming Fungi Provides Insights into the Origins of Lignocellulose Decay Capabilities.</title>
        <authorList>
            <person name="Nagy L.G."/>
            <person name="Riley R."/>
            <person name="Tritt A."/>
            <person name="Adam C."/>
            <person name="Daum C."/>
            <person name="Floudas D."/>
            <person name="Sun H."/>
            <person name="Yadav J.S."/>
            <person name="Pangilinan J."/>
            <person name="Larsson K.H."/>
            <person name="Matsuura K."/>
            <person name="Barry K."/>
            <person name="Labutti K."/>
            <person name="Kuo R."/>
            <person name="Ohm R.A."/>
            <person name="Bhattacharya S.S."/>
            <person name="Shirouzu T."/>
            <person name="Yoshinaga Y."/>
            <person name="Martin F.M."/>
            <person name="Grigoriev I.V."/>
            <person name="Hibbett D.S."/>
        </authorList>
    </citation>
    <scope>NUCLEOTIDE SEQUENCE [LARGE SCALE GENOMIC DNA]</scope>
    <source>
        <strain evidence="1">CBS 109695</strain>
    </source>
</reference>
<organism evidence="1">
    <name type="scientific">Athelia psychrophila</name>
    <dbReference type="NCBI Taxonomy" id="1759441"/>
    <lineage>
        <taxon>Eukaryota</taxon>
        <taxon>Fungi</taxon>
        <taxon>Dikarya</taxon>
        <taxon>Basidiomycota</taxon>
        <taxon>Agaricomycotina</taxon>
        <taxon>Agaricomycetes</taxon>
        <taxon>Agaricomycetidae</taxon>
        <taxon>Atheliales</taxon>
        <taxon>Atheliaceae</taxon>
        <taxon>Athelia</taxon>
    </lineage>
</organism>
<accession>A0A165YGJ4</accession>
<dbReference type="AlphaFoldDB" id="A0A165YGJ4"/>
<gene>
    <name evidence="1" type="ORF">FIBSPDRAFT_900388</name>
</gene>
<protein>
    <submittedName>
        <fullName evidence="1">Uncharacterized protein</fullName>
    </submittedName>
</protein>
<proteinExistence type="predicted"/>
<dbReference type="EMBL" id="KV417697">
    <property type="protein sequence ID" value="KZP09536.1"/>
    <property type="molecule type" value="Genomic_DNA"/>
</dbReference>
<evidence type="ECO:0000313" key="1">
    <source>
        <dbReference type="EMBL" id="KZP09536.1"/>
    </source>
</evidence>